<evidence type="ECO:0000259" key="6">
    <source>
        <dbReference type="PROSITE" id="PS01124"/>
    </source>
</evidence>
<evidence type="ECO:0000256" key="3">
    <source>
        <dbReference type="ARBA" id="ARBA00023163"/>
    </source>
</evidence>
<accession>A0A379F391</accession>
<dbReference type="Proteomes" id="UP000254235">
    <property type="component" value="Unassembled WGS sequence"/>
</dbReference>
<feature type="domain" description="HTH araC/xylS-type" evidence="6">
    <location>
        <begin position="465"/>
        <end position="574"/>
    </location>
</feature>
<dbReference type="PANTHER" id="PTHR43280:SF29">
    <property type="entry name" value="ARAC-FAMILY TRANSCRIPTIONAL REGULATOR"/>
    <property type="match status" value="1"/>
</dbReference>
<dbReference type="Gene3D" id="1.25.40.10">
    <property type="entry name" value="Tetratricopeptide repeat domain"/>
    <property type="match status" value="1"/>
</dbReference>
<dbReference type="OrthoDB" id="1117518at2"/>
<keyword evidence="4" id="KW-1133">Transmembrane helix</keyword>
<gene>
    <name evidence="7" type="ORF">NCTC13043_01734</name>
</gene>
<keyword evidence="3" id="KW-0804">Transcription</keyword>
<evidence type="ECO:0000256" key="2">
    <source>
        <dbReference type="ARBA" id="ARBA00023125"/>
    </source>
</evidence>
<organism evidence="7 8">
    <name type="scientific">Prevotella pallens</name>
    <dbReference type="NCBI Taxonomy" id="60133"/>
    <lineage>
        <taxon>Bacteria</taxon>
        <taxon>Pseudomonadati</taxon>
        <taxon>Bacteroidota</taxon>
        <taxon>Bacteroidia</taxon>
        <taxon>Bacteroidales</taxon>
        <taxon>Prevotellaceae</taxon>
        <taxon>Prevotella</taxon>
    </lineage>
</organism>
<dbReference type="GO" id="GO:0043565">
    <property type="term" value="F:sequence-specific DNA binding"/>
    <property type="evidence" value="ECO:0007669"/>
    <property type="project" value="InterPro"/>
</dbReference>
<dbReference type="AlphaFoldDB" id="A0A379F391"/>
<keyword evidence="4" id="KW-0472">Membrane</keyword>
<dbReference type="SUPFAM" id="SSF46689">
    <property type="entry name" value="Homeodomain-like"/>
    <property type="match status" value="1"/>
</dbReference>
<dbReference type="GO" id="GO:0003700">
    <property type="term" value="F:DNA-binding transcription factor activity"/>
    <property type="evidence" value="ECO:0007669"/>
    <property type="project" value="InterPro"/>
</dbReference>
<evidence type="ECO:0000313" key="8">
    <source>
        <dbReference type="Proteomes" id="UP000254235"/>
    </source>
</evidence>
<dbReference type="PANTHER" id="PTHR43280">
    <property type="entry name" value="ARAC-FAMILY TRANSCRIPTIONAL REGULATOR"/>
    <property type="match status" value="1"/>
</dbReference>
<evidence type="ECO:0000256" key="5">
    <source>
        <dbReference type="SAM" id="SignalP"/>
    </source>
</evidence>
<sequence>MGRRTLFVVYLLIAIFISAQNLLANTKKQDNCLNEKYNTTNKKSAPTTKKYTANNLITNLKTHSNSKLLKEALAYISQKNNIDSALICYSIVYKRYADAKETINDTTLTKTLSGLWYIYFFHYYDYIKANEILKESLNVCKERNLNSSWVYLDFGFMYQMIAEQSSEKSLYNKALSHYKVAYYGARRHNDWAVMLDAFGNIVMVSAELHKLYAMQNEMALLKQIPKNFNIAEYNYNTLLYSGMVALDKKDAPTAIKCFNKQLLLFKQLSHEYARYIHLAHINLAKAYSLQKNYKTALQELKKGEYISIQYETKDTKLEAYKLLYKTFAKIGDSKQSAIYLNKYILLKDSLLNYRLIASVNEMEFENKMKDVTFHLKQLEHEKEMQRMVICLFMIIGCTIVVSLFAVASKNKKLNQSNKALFQKNIELFQSEEKERMRRKALEEHFAEEKVERKYKSSTLSEERKEELLQKILSLMDNDECIFSCDFSANQLANQVGVNYKYISQVINELMQCSFSNLLNKYRIKEACKRIEDKEHYSGYTLEAIGNSVGFKSRSSFIAAFKQITGLTPLDFQRNANAK</sequence>
<dbReference type="Pfam" id="PF12833">
    <property type="entry name" value="HTH_18"/>
    <property type="match status" value="1"/>
</dbReference>
<dbReference type="SUPFAM" id="SSF48452">
    <property type="entry name" value="TPR-like"/>
    <property type="match status" value="1"/>
</dbReference>
<proteinExistence type="predicted"/>
<evidence type="ECO:0000256" key="4">
    <source>
        <dbReference type="SAM" id="Phobius"/>
    </source>
</evidence>
<protein>
    <submittedName>
        <fullName evidence="7">Adenosine deaminase</fullName>
    </submittedName>
</protein>
<reference evidence="7 8" key="1">
    <citation type="submission" date="2018-06" db="EMBL/GenBank/DDBJ databases">
        <authorList>
            <consortium name="Pathogen Informatics"/>
            <person name="Doyle S."/>
        </authorList>
    </citation>
    <scope>NUCLEOTIDE SEQUENCE [LARGE SCALE GENOMIC DNA]</scope>
    <source>
        <strain evidence="7 8">NCTC13043</strain>
    </source>
</reference>
<feature type="chain" id="PRO_5016664329" evidence="5">
    <location>
        <begin position="25"/>
        <end position="578"/>
    </location>
</feature>
<dbReference type="InterPro" id="IPR011990">
    <property type="entry name" value="TPR-like_helical_dom_sf"/>
</dbReference>
<dbReference type="InterPro" id="IPR018060">
    <property type="entry name" value="HTH_AraC"/>
</dbReference>
<dbReference type="InterPro" id="IPR009057">
    <property type="entry name" value="Homeodomain-like_sf"/>
</dbReference>
<dbReference type="Gene3D" id="1.10.10.60">
    <property type="entry name" value="Homeodomain-like"/>
    <property type="match status" value="2"/>
</dbReference>
<keyword evidence="5" id="KW-0732">Signal</keyword>
<keyword evidence="2" id="KW-0238">DNA-binding</keyword>
<keyword evidence="1" id="KW-0805">Transcription regulation</keyword>
<dbReference type="PROSITE" id="PS01124">
    <property type="entry name" value="HTH_ARAC_FAMILY_2"/>
    <property type="match status" value="1"/>
</dbReference>
<evidence type="ECO:0000313" key="7">
    <source>
        <dbReference type="EMBL" id="SUC13110.1"/>
    </source>
</evidence>
<feature type="transmembrane region" description="Helical" evidence="4">
    <location>
        <begin position="386"/>
        <end position="407"/>
    </location>
</feature>
<name>A0A379F391_9BACT</name>
<dbReference type="SMART" id="SM00342">
    <property type="entry name" value="HTH_ARAC"/>
    <property type="match status" value="1"/>
</dbReference>
<keyword evidence="4" id="KW-0812">Transmembrane</keyword>
<dbReference type="EMBL" id="UGTP01000001">
    <property type="protein sequence ID" value="SUC13110.1"/>
    <property type="molecule type" value="Genomic_DNA"/>
</dbReference>
<feature type="signal peptide" evidence="5">
    <location>
        <begin position="1"/>
        <end position="24"/>
    </location>
</feature>
<evidence type="ECO:0000256" key="1">
    <source>
        <dbReference type="ARBA" id="ARBA00023015"/>
    </source>
</evidence>